<comment type="caution">
    <text evidence="1">The sequence shown here is derived from an EMBL/GenBank/DDBJ whole genome shotgun (WGS) entry which is preliminary data.</text>
</comment>
<sequence length="156" mass="18299">MIPQVIQDLDLEPLLVKAIDTDEGLGWSLDYALQISEEYRKYLTLCLENPNVAIVPARDIDEFWHLHILDTQKYQADCEQIFGYFLHHFPYFGMRGVDDAKNLRNAWALSCEMYQQRFGKINNELWVGSARCPNCGRRCKNDIAYNEQRPRLGEMH</sequence>
<dbReference type="Proteomes" id="UP000269923">
    <property type="component" value="Unassembled WGS sequence"/>
</dbReference>
<name>A0A3P2A054_9NEIS</name>
<evidence type="ECO:0000313" key="1">
    <source>
        <dbReference type="EMBL" id="RRD88771.1"/>
    </source>
</evidence>
<accession>A0A3P2A054</accession>
<reference evidence="1 2" key="1">
    <citation type="submission" date="2018-11" db="EMBL/GenBank/DDBJ databases">
        <title>Genomes From Bacteria Associated with the Canine Oral Cavity: a Test Case for Automated Genome-Based Taxonomic Assignment.</title>
        <authorList>
            <person name="Coil D.A."/>
            <person name="Jospin G."/>
            <person name="Darling A.E."/>
            <person name="Wallis C."/>
            <person name="Davis I.J."/>
            <person name="Harris S."/>
            <person name="Eisen J.A."/>
            <person name="Holcombe L.J."/>
            <person name="O'Flynn C."/>
        </authorList>
    </citation>
    <scope>NUCLEOTIDE SEQUENCE [LARGE SCALE GENOMIC DNA]</scope>
    <source>
        <strain evidence="1 2">COT-280</strain>
    </source>
</reference>
<dbReference type="AlphaFoldDB" id="A0A3P2A054"/>
<dbReference type="EMBL" id="RQYC01000033">
    <property type="protein sequence ID" value="RRD88771.1"/>
    <property type="molecule type" value="Genomic_DNA"/>
</dbReference>
<protein>
    <recommendedName>
        <fullName evidence="3">Glycine-rich domain-containing protein-like</fullName>
    </recommendedName>
</protein>
<dbReference type="RefSeq" id="WP_124796376.1">
    <property type="nucleotide sequence ID" value="NZ_RQYC01000033.1"/>
</dbReference>
<keyword evidence="2" id="KW-1185">Reference proteome</keyword>
<organism evidence="1 2">
    <name type="scientific">Conchiformibius steedae</name>
    <dbReference type="NCBI Taxonomy" id="153493"/>
    <lineage>
        <taxon>Bacteria</taxon>
        <taxon>Pseudomonadati</taxon>
        <taxon>Pseudomonadota</taxon>
        <taxon>Betaproteobacteria</taxon>
        <taxon>Neisseriales</taxon>
        <taxon>Neisseriaceae</taxon>
        <taxon>Conchiformibius</taxon>
    </lineage>
</organism>
<dbReference type="OrthoDB" id="278697at2"/>
<proteinExistence type="predicted"/>
<evidence type="ECO:0000313" key="2">
    <source>
        <dbReference type="Proteomes" id="UP000269923"/>
    </source>
</evidence>
<evidence type="ECO:0008006" key="3">
    <source>
        <dbReference type="Google" id="ProtNLM"/>
    </source>
</evidence>
<gene>
    <name evidence="1" type="ORF">EII21_10890</name>
</gene>